<dbReference type="RefSeq" id="XP_070921125.1">
    <property type="nucleotide sequence ID" value="XM_071065024.1"/>
</dbReference>
<feature type="transmembrane region" description="Helical" evidence="2">
    <location>
        <begin position="1410"/>
        <end position="1430"/>
    </location>
</feature>
<feature type="region of interest" description="Disordered" evidence="1">
    <location>
        <begin position="255"/>
        <end position="277"/>
    </location>
</feature>
<feature type="transmembrane region" description="Helical" evidence="2">
    <location>
        <begin position="1442"/>
        <end position="1461"/>
    </location>
</feature>
<comment type="caution">
    <text evidence="3">The sequence shown here is derived from an EMBL/GenBank/DDBJ whole genome shotgun (WGS) entry which is preliminary data.</text>
</comment>
<keyword evidence="2" id="KW-1133">Transmembrane helix</keyword>
<dbReference type="Proteomes" id="UP001628179">
    <property type="component" value="Unassembled WGS sequence"/>
</dbReference>
<keyword evidence="2" id="KW-0472">Membrane</keyword>
<evidence type="ECO:0000313" key="3">
    <source>
        <dbReference type="EMBL" id="GAB1319395.1"/>
    </source>
</evidence>
<name>A0ABQ0GNT2_9PEZI</name>
<dbReference type="EMBL" id="BAAFSV010000005">
    <property type="protein sequence ID" value="GAB1319395.1"/>
    <property type="molecule type" value="Genomic_DNA"/>
</dbReference>
<feature type="compositionally biased region" description="Basic and acidic residues" evidence="1">
    <location>
        <begin position="358"/>
        <end position="370"/>
    </location>
</feature>
<sequence>MSKTTEKQAEPFGWLSRENRGPTYISFSPFSHRTASSFEFGDNGYAGCCNYGGELIHLAARSQKHGIICVRGYRSTSLYGTLAQTQGEFGGPSSFGLEVSAHKPLYRPFEETTACSSTEFSSSFRPGKLTERGCFNYRWPLYEYALFHNDADSDDGAMNGDDLIAGSTLSGISSNTTLGAEEDSYTRDKPDTVAGTYTLFSFVKDGVFHQVLRLEQDTDLNSNSGDARQIVLTVGGNMWFRTFHEATDLRKEIVNRQRQEGHRQRDKRPKDHSSKDTYRVEVVHAVNDNDRLKMEIVVSFVNPNGSLEPLKLRRSNNEMDSDPESVPAYNACWHIPQGEQSSVLTFIATFRLSEYSEGSREMNDDKRTEDDTGIGAGKRPKRKYEIEEMGDKLNKTQLLHDKTITSNRIRNYVAADIHHVNAIGDLWLTVFVGRELQELESGSLLTDANLVGRCLERILQVEMFPVGRDQRQLALVSNLFLWPNVDLKALFWKVRFLVKTCNFLYGLQQRCDVVDSAQSEYSSSRPAYCLLEIGVQRKRIRDCINLVVQYLVEALLSPGSDVALKPDTFVRGDSNYYYVMLTIWYVAQNLEQTGEPIDRWNLVQAKVEELHKYLPHDNWNFQSADRSKVTLLKWYHYASILSLHCQGLLPLPETWERAELEAKVARLEVAARVTSATQLSSKRPYQVEDEIFDRMTLIVDELGFNYANCNVRKIASFSVRRITQRTATRAINPGWYPSHEDHPTSAPWEVHALCHHSRLMVLSLDPDWEQWSEEVETIKDQLGHFLNTEGTLVACWERAYSKASRGWLRSETTAVVASTVIDLLAHQIGPGKPTEGLQVGKQEISDPISIAGNVFRGEFQQPGKTLGEASSPPPIDWMTVFAPPKKYHPDAFVQSLSDTRYVYRKKVLQKRIAIPSTLERFKSENPLNFTRETLQKDLEESLRSVVMQYLTHMIPPLSPWPAGDYNMSLELARIPRRYLDPVKSATQQIIRSCGDNPLRSETHQRGLQGYVNFISVVDIVDSVVDRDVKGFSGLIKLVSYQDNSLSPLSSYRVLDRLSRSLVDQDVQHRFLKLARLPSDLMEHLIYVLHPEVVTGLNHHVLCLSRFLCQKRSTWVSTITLKAWSVKPTEMSFNAGMIPQIESPGVVEFLVQGEFERHKSKVQHENMNMIPLTKTLAIFQRLSTVTMSTNFSGDFSKCTIISNLLEDSHVSETANRIRGLWQQFVHRPQTARCLAFLLILRELSKAIRQEYDRSIEEINNNIVSDKDEDGAYDFLGWLGNQFFKGAKLEADLPDALGGSNITKYLVQSLRRHTLQTIQLALDECVMSIMQAKHELLVQVREDQASLSPLLDRMCQEYLERVEDEFSQVAALSAHLDWLVQSTNRSMDVFSIVTSMVDSHSSLQQNRTIQKLTYVTIGYLPVGLITAILAIPKEQEVVSQPFGLKYYLTALLSLFFITCIVAVKVDSIIPFLSDWFLRLPRALRRGQSVKEI</sequence>
<proteinExistence type="predicted"/>
<keyword evidence="4" id="KW-1185">Reference proteome</keyword>
<evidence type="ECO:0000256" key="2">
    <source>
        <dbReference type="SAM" id="Phobius"/>
    </source>
</evidence>
<organism evidence="3 4">
    <name type="scientific">Madurella fahalii</name>
    <dbReference type="NCBI Taxonomy" id="1157608"/>
    <lineage>
        <taxon>Eukaryota</taxon>
        <taxon>Fungi</taxon>
        <taxon>Dikarya</taxon>
        <taxon>Ascomycota</taxon>
        <taxon>Pezizomycotina</taxon>
        <taxon>Sordariomycetes</taxon>
        <taxon>Sordariomycetidae</taxon>
        <taxon>Sordariales</taxon>
        <taxon>Sordariales incertae sedis</taxon>
        <taxon>Madurella</taxon>
    </lineage>
</organism>
<reference evidence="3 4" key="1">
    <citation type="submission" date="2024-09" db="EMBL/GenBank/DDBJ databases">
        <title>Itraconazole resistance in Madurella fahalii resulting from another homologue of gene encoding cytochrome P450 14-alpha sterol demethylase (CYP51).</title>
        <authorList>
            <person name="Yoshioka I."/>
            <person name="Fahal A.H."/>
            <person name="Kaneko S."/>
            <person name="Yaguchi T."/>
        </authorList>
    </citation>
    <scope>NUCLEOTIDE SEQUENCE [LARGE SCALE GENOMIC DNA]</scope>
    <source>
        <strain evidence="3 4">IFM 68171</strain>
    </source>
</reference>
<feature type="region of interest" description="Disordered" evidence="1">
    <location>
        <begin position="358"/>
        <end position="381"/>
    </location>
</feature>
<dbReference type="GeneID" id="98180347"/>
<keyword evidence="2" id="KW-0812">Transmembrane</keyword>
<evidence type="ECO:0000313" key="4">
    <source>
        <dbReference type="Proteomes" id="UP001628179"/>
    </source>
</evidence>
<evidence type="ECO:0000256" key="1">
    <source>
        <dbReference type="SAM" id="MobiDB-lite"/>
    </source>
</evidence>
<gene>
    <name evidence="3" type="ORF">MFIFM68171_09605</name>
</gene>
<protein>
    <submittedName>
        <fullName evidence="3">Uncharacterized protein</fullName>
    </submittedName>
</protein>
<accession>A0ABQ0GNT2</accession>